<dbReference type="GO" id="GO:0003700">
    <property type="term" value="F:DNA-binding transcription factor activity"/>
    <property type="evidence" value="ECO:0007669"/>
    <property type="project" value="TreeGrafter"/>
</dbReference>
<keyword evidence="3" id="KW-0804">Transcription</keyword>
<keyword evidence="7" id="KW-1185">Reference proteome</keyword>
<keyword evidence="2" id="KW-0238">DNA-binding</keyword>
<organism evidence="6 7">
    <name type="scientific">Trebonia kvetii</name>
    <dbReference type="NCBI Taxonomy" id="2480626"/>
    <lineage>
        <taxon>Bacteria</taxon>
        <taxon>Bacillati</taxon>
        <taxon>Actinomycetota</taxon>
        <taxon>Actinomycetes</taxon>
        <taxon>Streptosporangiales</taxon>
        <taxon>Treboniaceae</taxon>
        <taxon>Trebonia</taxon>
    </lineage>
</organism>
<dbReference type="PANTHER" id="PTHR30146:SF109">
    <property type="entry name" value="HTH-TYPE TRANSCRIPTIONAL REGULATOR GALS"/>
    <property type="match status" value="1"/>
</dbReference>
<dbReference type="GO" id="GO:0000976">
    <property type="term" value="F:transcription cis-regulatory region binding"/>
    <property type="evidence" value="ECO:0007669"/>
    <property type="project" value="TreeGrafter"/>
</dbReference>
<reference evidence="6 7" key="1">
    <citation type="submission" date="2018-11" db="EMBL/GenBank/DDBJ databases">
        <title>Trebonia kvetii gen.nov., sp.nov., a novel acidophilic actinobacterium, and proposal of the new actinobacterial family Treboniaceae fam. nov.</title>
        <authorList>
            <person name="Rapoport D."/>
            <person name="Sagova-Mareckova M."/>
            <person name="Sedlacek I."/>
            <person name="Provaznik J."/>
            <person name="Kralova S."/>
            <person name="Pavlinic D."/>
            <person name="Benes V."/>
            <person name="Kopecky J."/>
        </authorList>
    </citation>
    <scope>NUCLEOTIDE SEQUENCE [LARGE SCALE GENOMIC DNA]</scope>
    <source>
        <strain evidence="6 7">15Tr583</strain>
    </source>
</reference>
<dbReference type="Pfam" id="PF00356">
    <property type="entry name" value="LacI"/>
    <property type="match status" value="1"/>
</dbReference>
<evidence type="ECO:0000256" key="1">
    <source>
        <dbReference type="ARBA" id="ARBA00023015"/>
    </source>
</evidence>
<dbReference type="InterPro" id="IPR000843">
    <property type="entry name" value="HTH_LacI"/>
</dbReference>
<dbReference type="CDD" id="cd06267">
    <property type="entry name" value="PBP1_LacI_sugar_binding-like"/>
    <property type="match status" value="1"/>
</dbReference>
<dbReference type="SUPFAM" id="SSF53822">
    <property type="entry name" value="Periplasmic binding protein-like I"/>
    <property type="match status" value="1"/>
</dbReference>
<accession>A0A6P2C476</accession>
<dbReference type="InterPro" id="IPR046335">
    <property type="entry name" value="LacI/GalR-like_sensor"/>
</dbReference>
<sequence length="331" mass="35111">MSNQVHAMRGSISAGGGRPTMKDVASRAGVALKTVSRVVNGEPGVTPETARRVQGAIEDLGFRRNESARLLRTGRTATLGFIADTWTDPDQAAVYRGLESIAREQGYLLFTGSTDRDPDREERLALAMCARRVDGLVIIPTPGSHDYLVSEIEAGVATVFALRPPELVQADAVLPDERGGARAGTAHLIARGHREIGLLLAEPGSYRSRQFRAGYAEAMTAAGIAADPGWAALEPGTLSGAPVTAVLCADQGLTTAALRALGDEHNRVAVVGFGDFEFADLVSPPVSVLKYDPVLIGRTAGELLIRRVAGEETPPRRIEVPVRLVEHPLTG</sequence>
<dbReference type="EMBL" id="RPFW01000003">
    <property type="protein sequence ID" value="TVZ04313.1"/>
    <property type="molecule type" value="Genomic_DNA"/>
</dbReference>
<evidence type="ECO:0000256" key="3">
    <source>
        <dbReference type="ARBA" id="ARBA00023163"/>
    </source>
</evidence>
<dbReference type="Gene3D" id="3.40.50.2300">
    <property type="match status" value="2"/>
</dbReference>
<evidence type="ECO:0000259" key="5">
    <source>
        <dbReference type="PROSITE" id="PS50932"/>
    </source>
</evidence>
<gene>
    <name evidence="6" type="ORF">EAS64_18215</name>
</gene>
<name>A0A6P2C476_9ACTN</name>
<evidence type="ECO:0000313" key="6">
    <source>
        <dbReference type="EMBL" id="TVZ04313.1"/>
    </source>
</evidence>
<dbReference type="InterPro" id="IPR028082">
    <property type="entry name" value="Peripla_BP_I"/>
</dbReference>
<dbReference type="OrthoDB" id="3595338at2"/>
<dbReference type="CDD" id="cd01392">
    <property type="entry name" value="HTH_LacI"/>
    <property type="match status" value="1"/>
</dbReference>
<dbReference type="PRINTS" id="PR00036">
    <property type="entry name" value="HTHLACI"/>
</dbReference>
<evidence type="ECO:0000256" key="2">
    <source>
        <dbReference type="ARBA" id="ARBA00023125"/>
    </source>
</evidence>
<feature type="region of interest" description="Disordered" evidence="4">
    <location>
        <begin position="1"/>
        <end position="20"/>
    </location>
</feature>
<dbReference type="Proteomes" id="UP000460272">
    <property type="component" value="Unassembled WGS sequence"/>
</dbReference>
<protein>
    <submittedName>
        <fullName evidence="6">LacI family transcriptional regulator</fullName>
    </submittedName>
</protein>
<dbReference type="InterPro" id="IPR010982">
    <property type="entry name" value="Lambda_DNA-bd_dom_sf"/>
</dbReference>
<dbReference type="Gene3D" id="1.10.260.40">
    <property type="entry name" value="lambda repressor-like DNA-binding domains"/>
    <property type="match status" value="1"/>
</dbReference>
<comment type="caution">
    <text evidence="6">The sequence shown here is derived from an EMBL/GenBank/DDBJ whole genome shotgun (WGS) entry which is preliminary data.</text>
</comment>
<dbReference type="SMART" id="SM00354">
    <property type="entry name" value="HTH_LACI"/>
    <property type="match status" value="1"/>
</dbReference>
<proteinExistence type="predicted"/>
<keyword evidence="1" id="KW-0805">Transcription regulation</keyword>
<evidence type="ECO:0000256" key="4">
    <source>
        <dbReference type="SAM" id="MobiDB-lite"/>
    </source>
</evidence>
<feature type="domain" description="HTH lacI-type" evidence="5">
    <location>
        <begin position="19"/>
        <end position="73"/>
    </location>
</feature>
<dbReference type="RefSeq" id="WP_145854182.1">
    <property type="nucleotide sequence ID" value="NZ_RPFW01000003.1"/>
</dbReference>
<dbReference type="PANTHER" id="PTHR30146">
    <property type="entry name" value="LACI-RELATED TRANSCRIPTIONAL REPRESSOR"/>
    <property type="match status" value="1"/>
</dbReference>
<dbReference type="AlphaFoldDB" id="A0A6P2C476"/>
<dbReference type="SUPFAM" id="SSF47413">
    <property type="entry name" value="lambda repressor-like DNA-binding domains"/>
    <property type="match status" value="1"/>
</dbReference>
<dbReference type="Pfam" id="PF13377">
    <property type="entry name" value="Peripla_BP_3"/>
    <property type="match status" value="1"/>
</dbReference>
<dbReference type="PROSITE" id="PS50932">
    <property type="entry name" value="HTH_LACI_2"/>
    <property type="match status" value="1"/>
</dbReference>
<evidence type="ECO:0000313" key="7">
    <source>
        <dbReference type="Proteomes" id="UP000460272"/>
    </source>
</evidence>